<dbReference type="InterPro" id="IPR011990">
    <property type="entry name" value="TPR-like_helical_dom_sf"/>
</dbReference>
<dbReference type="InterPro" id="IPR014162">
    <property type="entry name" value="CpoB_C"/>
</dbReference>
<dbReference type="NCBIfam" id="TIGR02795">
    <property type="entry name" value="tol_pal_ybgF"/>
    <property type="match status" value="1"/>
</dbReference>
<comment type="function">
    <text evidence="1">Mediates coordination of peptidoglycan synthesis and outer membrane constriction during cell division.</text>
</comment>
<dbReference type="EMBL" id="FQWM01000001">
    <property type="protein sequence ID" value="SHG51295.1"/>
    <property type="molecule type" value="Genomic_DNA"/>
</dbReference>
<dbReference type="HAMAP" id="MF_02066">
    <property type="entry name" value="CpoB"/>
    <property type="match status" value="1"/>
</dbReference>
<dbReference type="OrthoDB" id="9763909at2"/>
<dbReference type="Gene3D" id="1.25.40.10">
    <property type="entry name" value="Tetratricopeptide repeat domain"/>
    <property type="match status" value="1"/>
</dbReference>
<keyword evidence="1" id="KW-0131">Cell cycle</keyword>
<dbReference type="RefSeq" id="WP_072791154.1">
    <property type="nucleotide sequence ID" value="NZ_FQWM01000001.1"/>
</dbReference>
<keyword evidence="1" id="KW-0175">Coiled coil</keyword>
<reference evidence="3" key="1">
    <citation type="submission" date="2016-11" db="EMBL/GenBank/DDBJ databases">
        <authorList>
            <person name="Varghese N."/>
            <person name="Submissions S."/>
        </authorList>
    </citation>
    <scope>NUCLEOTIDE SEQUENCE [LARGE SCALE GENOMIC DNA]</scope>
    <source>
        <strain evidence="3">DSM 28223</strain>
    </source>
</reference>
<comment type="subcellular location">
    <subcellularLocation>
        <location evidence="1">Periplasm</location>
    </subcellularLocation>
</comment>
<protein>
    <recommendedName>
        <fullName evidence="1">Cell division coordinator CpoB</fullName>
    </recommendedName>
</protein>
<dbReference type="GO" id="GO:0043093">
    <property type="term" value="P:FtsZ-dependent cytokinesis"/>
    <property type="evidence" value="ECO:0007669"/>
    <property type="project" value="UniProtKB-UniRule"/>
</dbReference>
<dbReference type="GO" id="GO:0030288">
    <property type="term" value="C:outer membrane-bounded periplasmic space"/>
    <property type="evidence" value="ECO:0007669"/>
    <property type="project" value="UniProtKB-UniRule"/>
</dbReference>
<name>A0A1M5KF10_9RHOB</name>
<dbReference type="InterPro" id="IPR034706">
    <property type="entry name" value="CpoB"/>
</dbReference>
<dbReference type="SUPFAM" id="SSF48452">
    <property type="entry name" value="TPR-like"/>
    <property type="match status" value="1"/>
</dbReference>
<dbReference type="STRING" id="870908.SAMN04488044_0950"/>
<dbReference type="InterPro" id="IPR019734">
    <property type="entry name" value="TPR_rpt"/>
</dbReference>
<feature type="signal peptide" evidence="1">
    <location>
        <begin position="1"/>
        <end position="20"/>
    </location>
</feature>
<dbReference type="Proteomes" id="UP000184211">
    <property type="component" value="Unassembled WGS sequence"/>
</dbReference>
<evidence type="ECO:0000313" key="3">
    <source>
        <dbReference type="Proteomes" id="UP000184211"/>
    </source>
</evidence>
<gene>
    <name evidence="1" type="primary">cpoB</name>
    <name evidence="2" type="ORF">SAMN04488044_0950</name>
</gene>
<comment type="similarity">
    <text evidence="1">Belongs to the CpoB family.</text>
</comment>
<keyword evidence="1" id="KW-0132">Cell division</keyword>
<dbReference type="Pfam" id="PF13174">
    <property type="entry name" value="TPR_6"/>
    <property type="match status" value="3"/>
</dbReference>
<feature type="chain" id="PRO_5013406339" description="Cell division coordinator CpoB" evidence="1">
    <location>
        <begin position="21"/>
        <end position="272"/>
    </location>
</feature>
<feature type="coiled-coil region" evidence="1">
    <location>
        <begin position="27"/>
        <end position="87"/>
    </location>
</feature>
<keyword evidence="1" id="KW-0574">Periplasm</keyword>
<dbReference type="AlphaFoldDB" id="A0A1M5KF10"/>
<keyword evidence="1" id="KW-0732">Signal</keyword>
<accession>A0A1M5KF10</accession>
<proteinExistence type="inferred from homology"/>
<organism evidence="2 3">
    <name type="scientific">Cognatishimia maritima</name>
    <dbReference type="NCBI Taxonomy" id="870908"/>
    <lineage>
        <taxon>Bacteria</taxon>
        <taxon>Pseudomonadati</taxon>
        <taxon>Pseudomonadota</taxon>
        <taxon>Alphaproteobacteria</taxon>
        <taxon>Rhodobacterales</taxon>
        <taxon>Paracoccaceae</taxon>
        <taxon>Cognatishimia</taxon>
    </lineage>
</organism>
<evidence type="ECO:0000313" key="2">
    <source>
        <dbReference type="EMBL" id="SHG51295.1"/>
    </source>
</evidence>
<evidence type="ECO:0000256" key="1">
    <source>
        <dbReference type="HAMAP-Rule" id="MF_02066"/>
    </source>
</evidence>
<keyword evidence="3" id="KW-1185">Reference proteome</keyword>
<sequence length="272" mass="29076" precursor="true">MRAIALVVALMGSLSPIAVAAQSNETLADIRQQLSVLYVEVQRLRRELSTTGTPQVGVSGGSVLERLDAIESEVQRLTGKTEQLEFRIEEIVRDGTNRIGDLEFRLVELEGGDVSQLGKTTTLGGDFGELPAPVNPTPETPGSELAVGEEADFQRAIAALEAQDFQAAADQFASFTLSYPGSPLEAEALLRRGEALEGLGNQPDAARAYLESYSGYPQDAVAPEALYRLGRALGLLGQTNEACVTLNEVGLRHPGHEFAFEAQSQMQSLGCS</sequence>